<feature type="domain" description="HAMP" evidence="13">
    <location>
        <begin position="222"/>
        <end position="272"/>
    </location>
</feature>
<evidence type="ECO:0000313" key="15">
    <source>
        <dbReference type="Proteomes" id="UP000248863"/>
    </source>
</evidence>
<keyword evidence="9" id="KW-0902">Two-component regulatory system</keyword>
<dbReference type="CDD" id="cd00130">
    <property type="entry name" value="PAS"/>
    <property type="match status" value="1"/>
</dbReference>
<keyword evidence="7 14" id="KW-0418">Kinase</keyword>
<dbReference type="SUPFAM" id="SSF55785">
    <property type="entry name" value="PYP-like sensor domain (PAS domain)"/>
    <property type="match status" value="1"/>
</dbReference>
<keyword evidence="10" id="KW-1133">Transmembrane helix</keyword>
<dbReference type="PROSITE" id="PS50112">
    <property type="entry name" value="PAS"/>
    <property type="match status" value="1"/>
</dbReference>
<feature type="transmembrane region" description="Helical" evidence="10">
    <location>
        <begin position="20"/>
        <end position="38"/>
    </location>
</feature>
<dbReference type="GO" id="GO:0005524">
    <property type="term" value="F:ATP binding"/>
    <property type="evidence" value="ECO:0007669"/>
    <property type="project" value="UniProtKB-KW"/>
</dbReference>
<dbReference type="InterPro" id="IPR003594">
    <property type="entry name" value="HATPase_dom"/>
</dbReference>
<dbReference type="SMART" id="SM00304">
    <property type="entry name" value="HAMP"/>
    <property type="match status" value="1"/>
</dbReference>
<accession>A0A327KGL7</accession>
<sequence length="621" mass="67120">MRLLDLRRLIPVRTLRARLMITSLLVVALPIAIVGLTLEREGRQALRSEKEDKLFALARVLDFELGRGGYDALLADLPTGWDDRAAAIRHLNSKLAGITDRVADAAPGVGVGYYSRRLDAIVTYGPSRDHADTVGLSIPPNHPGRDVMKIGRPRAEMGTLVRGPILNAMLPIVRNDETVGYIWSNEFSDAIEAQASAIDAAVIFASAIGLVVAFGIISVMSRRLSREVGVIVHGLAAMKRDLRRPIPPLRDELGEIVEAINGMAKALDDARSLNENILASVADAIVSVDLDGRVTAVNPAAEQLYGVQAGAVIGKPYRSLFPDDATIDSALLDTLETGRGHTAVTIDLPRADQTLRINATSSVLRDRDGQRIGAVVVLKDVSERERLMIQVMRADRLAALGELTAGIAHEVRNPLTSIRGFIQYLDECESLEEWRAYGPLIIRQVDSLNHLVGELLAFGRPQPPRIGKVDVAQLIKEMTFLARGKSEACIALDCDGSFPTIEADGEALKQALLNLIINAIQAIPDGGTVTVSTRTEDDRVAIVVKDDGVGVAPENLDKVFDPFFSTKPSGTGLGLAMVHRIVDAHDGVITFDSTPGKGTVVEIRLPIVHRDQPHQQVEPVS</sequence>
<dbReference type="InterPro" id="IPR013767">
    <property type="entry name" value="PAS_fold"/>
</dbReference>
<dbReference type="Pfam" id="PF00512">
    <property type="entry name" value="HisKA"/>
    <property type="match status" value="1"/>
</dbReference>
<protein>
    <recommendedName>
        <fullName evidence="3">histidine kinase</fullName>
        <ecNumber evidence="3">2.7.13.3</ecNumber>
    </recommendedName>
</protein>
<dbReference type="InterPro" id="IPR035965">
    <property type="entry name" value="PAS-like_dom_sf"/>
</dbReference>
<dbReference type="InterPro" id="IPR003661">
    <property type="entry name" value="HisK_dim/P_dom"/>
</dbReference>
<keyword evidence="8" id="KW-0067">ATP-binding</keyword>
<dbReference type="SMART" id="SM00388">
    <property type="entry name" value="HisKA"/>
    <property type="match status" value="1"/>
</dbReference>
<evidence type="ECO:0000256" key="2">
    <source>
        <dbReference type="ARBA" id="ARBA00004370"/>
    </source>
</evidence>
<evidence type="ECO:0000256" key="6">
    <source>
        <dbReference type="ARBA" id="ARBA00022741"/>
    </source>
</evidence>
<dbReference type="Gene3D" id="6.10.340.10">
    <property type="match status" value="1"/>
</dbReference>
<name>A0A327KGL7_9BRAD</name>
<evidence type="ECO:0000256" key="7">
    <source>
        <dbReference type="ARBA" id="ARBA00022777"/>
    </source>
</evidence>
<feature type="domain" description="Histidine kinase" evidence="11">
    <location>
        <begin position="406"/>
        <end position="609"/>
    </location>
</feature>
<dbReference type="SMART" id="SM00091">
    <property type="entry name" value="PAS"/>
    <property type="match status" value="1"/>
</dbReference>
<dbReference type="NCBIfam" id="TIGR00229">
    <property type="entry name" value="sensory_box"/>
    <property type="match status" value="1"/>
</dbReference>
<keyword evidence="4" id="KW-0597">Phosphoprotein</keyword>
<dbReference type="PANTHER" id="PTHR43065:SF10">
    <property type="entry name" value="PEROXIDE STRESS-ACTIVATED HISTIDINE KINASE MAK3"/>
    <property type="match status" value="1"/>
</dbReference>
<dbReference type="InterPro" id="IPR036097">
    <property type="entry name" value="HisK_dim/P_sf"/>
</dbReference>
<dbReference type="GO" id="GO:0000155">
    <property type="term" value="F:phosphorelay sensor kinase activity"/>
    <property type="evidence" value="ECO:0007669"/>
    <property type="project" value="InterPro"/>
</dbReference>
<organism evidence="14 15">
    <name type="scientific">Rhodoplanes elegans</name>
    <dbReference type="NCBI Taxonomy" id="29408"/>
    <lineage>
        <taxon>Bacteria</taxon>
        <taxon>Pseudomonadati</taxon>
        <taxon>Pseudomonadota</taxon>
        <taxon>Alphaproteobacteria</taxon>
        <taxon>Hyphomicrobiales</taxon>
        <taxon>Nitrobacteraceae</taxon>
        <taxon>Rhodoplanes</taxon>
    </lineage>
</organism>
<keyword evidence="15" id="KW-1185">Reference proteome</keyword>
<dbReference type="CDD" id="cd00075">
    <property type="entry name" value="HATPase"/>
    <property type="match status" value="1"/>
</dbReference>
<evidence type="ECO:0000313" key="14">
    <source>
        <dbReference type="EMBL" id="RAI37889.1"/>
    </source>
</evidence>
<evidence type="ECO:0000259" key="11">
    <source>
        <dbReference type="PROSITE" id="PS50109"/>
    </source>
</evidence>
<evidence type="ECO:0000259" key="13">
    <source>
        <dbReference type="PROSITE" id="PS50885"/>
    </source>
</evidence>
<dbReference type="Proteomes" id="UP000248863">
    <property type="component" value="Unassembled WGS sequence"/>
</dbReference>
<dbReference type="Gene3D" id="3.30.450.20">
    <property type="entry name" value="PAS domain"/>
    <property type="match status" value="1"/>
</dbReference>
<dbReference type="PANTHER" id="PTHR43065">
    <property type="entry name" value="SENSOR HISTIDINE KINASE"/>
    <property type="match status" value="1"/>
</dbReference>
<dbReference type="RefSeq" id="WP_111357877.1">
    <property type="nucleotide sequence ID" value="NZ_NHSK01000047.1"/>
</dbReference>
<evidence type="ECO:0000256" key="10">
    <source>
        <dbReference type="SAM" id="Phobius"/>
    </source>
</evidence>
<keyword evidence="5" id="KW-0808">Transferase</keyword>
<evidence type="ECO:0000256" key="4">
    <source>
        <dbReference type="ARBA" id="ARBA00022553"/>
    </source>
</evidence>
<feature type="transmembrane region" description="Helical" evidence="10">
    <location>
        <begin position="200"/>
        <end position="220"/>
    </location>
</feature>
<dbReference type="Pfam" id="PF00989">
    <property type="entry name" value="PAS"/>
    <property type="match status" value="1"/>
</dbReference>
<keyword evidence="10" id="KW-0812">Transmembrane</keyword>
<dbReference type="CDD" id="cd00082">
    <property type="entry name" value="HisKA"/>
    <property type="match status" value="1"/>
</dbReference>
<dbReference type="InterPro" id="IPR004358">
    <property type="entry name" value="Sig_transdc_His_kin-like_C"/>
</dbReference>
<evidence type="ECO:0000259" key="12">
    <source>
        <dbReference type="PROSITE" id="PS50112"/>
    </source>
</evidence>
<dbReference type="Pfam" id="PF02518">
    <property type="entry name" value="HATPase_c"/>
    <property type="match status" value="1"/>
</dbReference>
<dbReference type="EC" id="2.7.13.3" evidence="3"/>
<dbReference type="InterPro" id="IPR036890">
    <property type="entry name" value="HATPase_C_sf"/>
</dbReference>
<dbReference type="Gene3D" id="1.10.287.130">
    <property type="match status" value="1"/>
</dbReference>
<comment type="catalytic activity">
    <reaction evidence="1">
        <text>ATP + protein L-histidine = ADP + protein N-phospho-L-histidine.</text>
        <dbReference type="EC" id="2.7.13.3"/>
    </reaction>
</comment>
<keyword evidence="6" id="KW-0547">Nucleotide-binding</keyword>
<dbReference type="GO" id="GO:0006355">
    <property type="term" value="P:regulation of DNA-templated transcription"/>
    <property type="evidence" value="ECO:0007669"/>
    <property type="project" value="InterPro"/>
</dbReference>
<dbReference type="InterPro" id="IPR000014">
    <property type="entry name" value="PAS"/>
</dbReference>
<dbReference type="PRINTS" id="PR00344">
    <property type="entry name" value="BCTRLSENSOR"/>
</dbReference>
<evidence type="ECO:0000256" key="8">
    <source>
        <dbReference type="ARBA" id="ARBA00022840"/>
    </source>
</evidence>
<proteinExistence type="predicted"/>
<keyword evidence="10" id="KW-0472">Membrane</keyword>
<dbReference type="InterPro" id="IPR003660">
    <property type="entry name" value="HAMP_dom"/>
</dbReference>
<comment type="subcellular location">
    <subcellularLocation>
        <location evidence="2">Membrane</location>
    </subcellularLocation>
</comment>
<dbReference type="OrthoDB" id="226486at2"/>
<dbReference type="AlphaFoldDB" id="A0A327KGL7"/>
<dbReference type="NCBIfam" id="NF008468">
    <property type="entry name" value="PRK11360.1"/>
    <property type="match status" value="1"/>
</dbReference>
<comment type="caution">
    <text evidence="14">The sequence shown here is derived from an EMBL/GenBank/DDBJ whole genome shotgun (WGS) entry which is preliminary data.</text>
</comment>
<dbReference type="GO" id="GO:0016020">
    <property type="term" value="C:membrane"/>
    <property type="evidence" value="ECO:0007669"/>
    <property type="project" value="UniProtKB-SubCell"/>
</dbReference>
<dbReference type="Pfam" id="PF00672">
    <property type="entry name" value="HAMP"/>
    <property type="match status" value="1"/>
</dbReference>
<evidence type="ECO:0000256" key="1">
    <source>
        <dbReference type="ARBA" id="ARBA00000085"/>
    </source>
</evidence>
<dbReference type="Gene3D" id="3.30.565.10">
    <property type="entry name" value="Histidine kinase-like ATPase, C-terminal domain"/>
    <property type="match status" value="1"/>
</dbReference>
<dbReference type="SMART" id="SM00387">
    <property type="entry name" value="HATPase_c"/>
    <property type="match status" value="1"/>
</dbReference>
<dbReference type="EMBL" id="NPEU01000156">
    <property type="protein sequence ID" value="RAI37889.1"/>
    <property type="molecule type" value="Genomic_DNA"/>
</dbReference>
<reference evidence="14 15" key="1">
    <citation type="submission" date="2017-07" db="EMBL/GenBank/DDBJ databases">
        <title>Draft Genome Sequences of Select Purple Nonsulfur Bacteria.</title>
        <authorList>
            <person name="Lasarre B."/>
            <person name="Mckinlay J.B."/>
        </authorList>
    </citation>
    <scope>NUCLEOTIDE SEQUENCE [LARGE SCALE GENOMIC DNA]</scope>
    <source>
        <strain evidence="14 15">DSM 11907</strain>
    </source>
</reference>
<dbReference type="InterPro" id="IPR005467">
    <property type="entry name" value="His_kinase_dom"/>
</dbReference>
<dbReference type="SUPFAM" id="SSF47384">
    <property type="entry name" value="Homodimeric domain of signal transducing histidine kinase"/>
    <property type="match status" value="1"/>
</dbReference>
<feature type="domain" description="PAS" evidence="12">
    <location>
        <begin position="270"/>
        <end position="324"/>
    </location>
</feature>
<dbReference type="PROSITE" id="PS50885">
    <property type="entry name" value="HAMP"/>
    <property type="match status" value="1"/>
</dbReference>
<evidence type="ECO:0000256" key="3">
    <source>
        <dbReference type="ARBA" id="ARBA00012438"/>
    </source>
</evidence>
<gene>
    <name evidence="14" type="ORF">CH338_14580</name>
</gene>
<evidence type="ECO:0000256" key="9">
    <source>
        <dbReference type="ARBA" id="ARBA00023012"/>
    </source>
</evidence>
<dbReference type="SUPFAM" id="SSF55874">
    <property type="entry name" value="ATPase domain of HSP90 chaperone/DNA topoisomerase II/histidine kinase"/>
    <property type="match status" value="1"/>
</dbReference>
<evidence type="ECO:0000256" key="5">
    <source>
        <dbReference type="ARBA" id="ARBA00022679"/>
    </source>
</evidence>
<dbReference type="PROSITE" id="PS50109">
    <property type="entry name" value="HIS_KIN"/>
    <property type="match status" value="1"/>
</dbReference>